<sequence length="384" mass="43183">MRRYFIKTYGCQMNVADSEALTKVLESAGYQAADNEKQADILLVNTCVVRQNAEDKAAWYITSAKGLKAEKPNLKIILCGCLAAEPGRDIKKQFPHVDAFIPPNQPERLVEFLRLQPSPPTPLPEGEGRKREASQQTENRGEGIGITKYITIMHGCDNFCSYCIVPYVRGREYSRPMDEVLSEIKTLVEQGITNITLLGQNVNSYKYGLANLLREIENLFPFSLARGQRERGLGGEGLISFLTSHPRDMSDEIIKAVAELPYVAKDFVMPLQSGDNEILKKMNRGYNLEHYLGRVKKIRSTIPQARISTDIIVGFPGETEEQFENTLRAIEKIKFNDVHMFAYSARPAVTAAKLPDPLPETVKQARLQKLIQVVRENLLCYNAG</sequence>
<dbReference type="GO" id="GO:0046872">
    <property type="term" value="F:metal ion binding"/>
    <property type="evidence" value="ECO:0007669"/>
    <property type="project" value="UniProtKB-KW"/>
</dbReference>
<dbReference type="EC" id="2.8.4.3" evidence="9"/>
<dbReference type="Proteomes" id="UP000231343">
    <property type="component" value="Unassembled WGS sequence"/>
</dbReference>
<dbReference type="FunFam" id="3.40.50.12160:FF:000003">
    <property type="entry name" value="CDK5 regulatory subunit-associated protein 1"/>
    <property type="match status" value="1"/>
</dbReference>
<keyword evidence="4 17" id="KW-0808">Transferase</keyword>
<evidence type="ECO:0000256" key="1">
    <source>
        <dbReference type="ARBA" id="ARBA00001966"/>
    </source>
</evidence>
<evidence type="ECO:0000256" key="13">
    <source>
        <dbReference type="ARBA" id="ARBA00081141"/>
    </source>
</evidence>
<dbReference type="SMART" id="SM00729">
    <property type="entry name" value="Elp3"/>
    <property type="match status" value="1"/>
</dbReference>
<dbReference type="NCBIfam" id="TIGR00089">
    <property type="entry name" value="MiaB/RimO family radical SAM methylthiotransferase"/>
    <property type="match status" value="1"/>
</dbReference>
<comment type="caution">
    <text evidence="17">The sequence shown here is derived from an EMBL/GenBank/DDBJ whole genome shotgun (WGS) entry which is preliminary data.</text>
</comment>
<dbReference type="SUPFAM" id="SSF102114">
    <property type="entry name" value="Radical SAM enzymes"/>
    <property type="match status" value="1"/>
</dbReference>
<comment type="catalytic activity">
    <reaction evidence="10">
        <text>N(6)-dimethylallyladenosine(37) in tRNA + (sulfur carrier)-SH + AH2 + 2 S-adenosyl-L-methionine = 2-methylsulfanyl-N(6)-dimethylallyladenosine(37) in tRNA + (sulfur carrier)-H + 5'-deoxyadenosine + L-methionine + A + S-adenosyl-L-homocysteine + 2 H(+)</text>
        <dbReference type="Rhea" id="RHEA:37067"/>
        <dbReference type="Rhea" id="RHEA-COMP:10375"/>
        <dbReference type="Rhea" id="RHEA-COMP:10376"/>
        <dbReference type="Rhea" id="RHEA-COMP:14737"/>
        <dbReference type="Rhea" id="RHEA-COMP:14739"/>
        <dbReference type="ChEBI" id="CHEBI:13193"/>
        <dbReference type="ChEBI" id="CHEBI:15378"/>
        <dbReference type="ChEBI" id="CHEBI:17319"/>
        <dbReference type="ChEBI" id="CHEBI:17499"/>
        <dbReference type="ChEBI" id="CHEBI:29917"/>
        <dbReference type="ChEBI" id="CHEBI:57844"/>
        <dbReference type="ChEBI" id="CHEBI:57856"/>
        <dbReference type="ChEBI" id="CHEBI:59789"/>
        <dbReference type="ChEBI" id="CHEBI:64428"/>
        <dbReference type="ChEBI" id="CHEBI:74415"/>
        <dbReference type="ChEBI" id="CHEBI:74417"/>
        <dbReference type="EC" id="2.8.4.3"/>
    </reaction>
</comment>
<dbReference type="InterPro" id="IPR007197">
    <property type="entry name" value="rSAM"/>
</dbReference>
<dbReference type="Pfam" id="PF04055">
    <property type="entry name" value="Radical_SAM"/>
    <property type="match status" value="1"/>
</dbReference>
<dbReference type="FunFam" id="3.80.30.20:FF:000001">
    <property type="entry name" value="tRNA-2-methylthio-N(6)-dimethylallyladenosine synthase 2"/>
    <property type="match status" value="1"/>
</dbReference>
<feature type="region of interest" description="Disordered" evidence="14">
    <location>
        <begin position="115"/>
        <end position="140"/>
    </location>
</feature>
<dbReference type="InterPro" id="IPR023404">
    <property type="entry name" value="rSAM_horseshoe"/>
</dbReference>
<dbReference type="PROSITE" id="PS01278">
    <property type="entry name" value="MTTASE_RADICAL"/>
    <property type="match status" value="1"/>
</dbReference>
<feature type="domain" description="Radical SAM core" evidence="16">
    <location>
        <begin position="142"/>
        <end position="382"/>
    </location>
</feature>
<evidence type="ECO:0000256" key="2">
    <source>
        <dbReference type="ARBA" id="ARBA00003234"/>
    </source>
</evidence>
<dbReference type="Pfam" id="PF00919">
    <property type="entry name" value="UPF0004"/>
    <property type="match status" value="1"/>
</dbReference>
<reference evidence="17 18" key="1">
    <citation type="submission" date="2017-09" db="EMBL/GenBank/DDBJ databases">
        <title>Depth-based differentiation of microbial function through sediment-hosted aquifers and enrichment of novel symbionts in the deep terrestrial subsurface.</title>
        <authorList>
            <person name="Probst A.J."/>
            <person name="Ladd B."/>
            <person name="Jarett J.K."/>
            <person name="Geller-Mcgrath D.E."/>
            <person name="Sieber C.M."/>
            <person name="Emerson J.B."/>
            <person name="Anantharaman K."/>
            <person name="Thomas B.C."/>
            <person name="Malmstrom R."/>
            <person name="Stieglmeier M."/>
            <person name="Klingl A."/>
            <person name="Woyke T."/>
            <person name="Ryan C.M."/>
            <person name="Banfield J.F."/>
        </authorList>
    </citation>
    <scope>NUCLEOTIDE SEQUENCE [LARGE SCALE GENOMIC DNA]</scope>
    <source>
        <strain evidence="17">CG08_land_8_20_14_0_20_45_16</strain>
    </source>
</reference>
<evidence type="ECO:0000256" key="9">
    <source>
        <dbReference type="ARBA" id="ARBA00033765"/>
    </source>
</evidence>
<accession>A0A2H0Y1S2</accession>
<name>A0A2H0Y1S2_UNCSA</name>
<evidence type="ECO:0000256" key="10">
    <source>
        <dbReference type="ARBA" id="ARBA00051425"/>
    </source>
</evidence>
<dbReference type="AlphaFoldDB" id="A0A2H0Y1S2"/>
<dbReference type="InterPro" id="IPR020612">
    <property type="entry name" value="Methylthiotransferase_CS"/>
</dbReference>
<dbReference type="SFLD" id="SFLDG01061">
    <property type="entry name" value="methylthiotransferase"/>
    <property type="match status" value="1"/>
</dbReference>
<evidence type="ECO:0000256" key="11">
    <source>
        <dbReference type="ARBA" id="ARBA00068570"/>
    </source>
</evidence>
<dbReference type="GO" id="GO:0035597">
    <property type="term" value="F:tRNA-2-methylthio-N(6)-dimethylallyladenosine(37) synthase activity"/>
    <property type="evidence" value="ECO:0007669"/>
    <property type="project" value="UniProtKB-EC"/>
</dbReference>
<evidence type="ECO:0000256" key="14">
    <source>
        <dbReference type="SAM" id="MobiDB-lite"/>
    </source>
</evidence>
<comment type="cofactor">
    <cofactor evidence="1">
        <name>[4Fe-4S] cluster</name>
        <dbReference type="ChEBI" id="CHEBI:49883"/>
    </cofactor>
</comment>
<dbReference type="GO" id="GO:0005829">
    <property type="term" value="C:cytosol"/>
    <property type="evidence" value="ECO:0007669"/>
    <property type="project" value="TreeGrafter"/>
</dbReference>
<dbReference type="CDD" id="cd01335">
    <property type="entry name" value="Radical_SAM"/>
    <property type="match status" value="1"/>
</dbReference>
<evidence type="ECO:0000259" key="16">
    <source>
        <dbReference type="PROSITE" id="PS51918"/>
    </source>
</evidence>
<dbReference type="InterPro" id="IPR006638">
    <property type="entry name" value="Elp3/MiaA/NifB-like_rSAM"/>
</dbReference>
<evidence type="ECO:0000256" key="12">
    <source>
        <dbReference type="ARBA" id="ARBA00080698"/>
    </source>
</evidence>
<gene>
    <name evidence="17" type="primary">miaB</name>
    <name evidence="17" type="ORF">COT42_00500</name>
</gene>
<evidence type="ECO:0000256" key="4">
    <source>
        <dbReference type="ARBA" id="ARBA00022679"/>
    </source>
</evidence>
<dbReference type="PROSITE" id="PS51449">
    <property type="entry name" value="MTTASE_N"/>
    <property type="match status" value="1"/>
</dbReference>
<keyword evidence="3" id="KW-0004">4Fe-4S</keyword>
<dbReference type="SFLD" id="SFLDG01082">
    <property type="entry name" value="B12-binding_domain_containing"/>
    <property type="match status" value="1"/>
</dbReference>
<organism evidence="17 18">
    <name type="scientific">Candidatus Saganbacteria bacterium CG08_land_8_20_14_0_20_45_16</name>
    <dbReference type="NCBI Taxonomy" id="2014293"/>
    <lineage>
        <taxon>Bacteria</taxon>
        <taxon>Bacillati</taxon>
        <taxon>Saganbacteria</taxon>
    </lineage>
</organism>
<evidence type="ECO:0000256" key="3">
    <source>
        <dbReference type="ARBA" id="ARBA00022485"/>
    </source>
</evidence>
<dbReference type="EMBL" id="PEYM01000005">
    <property type="protein sequence ID" value="PIS31677.1"/>
    <property type="molecule type" value="Genomic_DNA"/>
</dbReference>
<keyword evidence="7" id="KW-0408">Iron</keyword>
<feature type="domain" description="MTTase N-terminal" evidence="15">
    <location>
        <begin position="2"/>
        <end position="118"/>
    </location>
</feature>
<dbReference type="PANTHER" id="PTHR43020:SF2">
    <property type="entry name" value="MITOCHONDRIAL TRNA METHYLTHIOTRANSFERASE CDK5RAP1"/>
    <property type="match status" value="1"/>
</dbReference>
<comment type="function">
    <text evidence="2">Catalyzes the methylthiolation of N6-(dimethylallyl)adenosine (i(6)A), leading to the formation of 2-methylthio-N6-(dimethylallyl)adenosine (ms(2)i(6)A) at position 37 in tRNAs that read codons beginning with uridine.</text>
</comment>
<dbReference type="InterPro" id="IPR058240">
    <property type="entry name" value="rSAM_sf"/>
</dbReference>
<evidence type="ECO:0000313" key="18">
    <source>
        <dbReference type="Proteomes" id="UP000231343"/>
    </source>
</evidence>
<dbReference type="InterPro" id="IPR038135">
    <property type="entry name" value="Methylthiotransferase_N_sf"/>
</dbReference>
<evidence type="ECO:0000256" key="7">
    <source>
        <dbReference type="ARBA" id="ARBA00023004"/>
    </source>
</evidence>
<evidence type="ECO:0000259" key="15">
    <source>
        <dbReference type="PROSITE" id="PS51449"/>
    </source>
</evidence>
<keyword evidence="6" id="KW-0479">Metal-binding</keyword>
<keyword evidence="8" id="KW-0411">Iron-sulfur</keyword>
<dbReference type="GO" id="GO:0051539">
    <property type="term" value="F:4 iron, 4 sulfur cluster binding"/>
    <property type="evidence" value="ECO:0007669"/>
    <property type="project" value="UniProtKB-KW"/>
</dbReference>
<proteinExistence type="predicted"/>
<keyword evidence="5" id="KW-0949">S-adenosyl-L-methionine</keyword>
<dbReference type="SFLD" id="SFLDS00029">
    <property type="entry name" value="Radical_SAM"/>
    <property type="match status" value="1"/>
</dbReference>
<evidence type="ECO:0000256" key="5">
    <source>
        <dbReference type="ARBA" id="ARBA00022691"/>
    </source>
</evidence>
<dbReference type="InterPro" id="IPR005839">
    <property type="entry name" value="Methylthiotransferase"/>
</dbReference>
<dbReference type="Gene3D" id="3.80.30.20">
    <property type="entry name" value="tm_1862 like domain"/>
    <property type="match status" value="1"/>
</dbReference>
<evidence type="ECO:0000313" key="17">
    <source>
        <dbReference type="EMBL" id="PIS31677.1"/>
    </source>
</evidence>
<dbReference type="PANTHER" id="PTHR43020">
    <property type="entry name" value="CDK5 REGULATORY SUBUNIT-ASSOCIATED PROTEIN 1"/>
    <property type="match status" value="1"/>
</dbReference>
<protein>
    <recommendedName>
        <fullName evidence="11">tRNA-2-methylthio-N(6)-dimethylallyladenosine synthase</fullName>
        <ecNumber evidence="9">2.8.4.3</ecNumber>
    </recommendedName>
    <alternativeName>
        <fullName evidence="13">(Dimethylallyl)adenosine tRNA methylthiotransferase MiaB</fullName>
    </alternativeName>
    <alternativeName>
        <fullName evidence="12">tRNA-i(6)A37 methylthiotransferase</fullName>
    </alternativeName>
</protein>
<evidence type="ECO:0000256" key="6">
    <source>
        <dbReference type="ARBA" id="ARBA00022723"/>
    </source>
</evidence>
<dbReference type="Gene3D" id="3.40.50.12160">
    <property type="entry name" value="Methylthiotransferase, N-terminal domain"/>
    <property type="match status" value="1"/>
</dbReference>
<dbReference type="InterPro" id="IPR013848">
    <property type="entry name" value="Methylthiotransferase_N"/>
</dbReference>
<dbReference type="NCBIfam" id="TIGR01574">
    <property type="entry name" value="miaB-methiolase"/>
    <property type="match status" value="1"/>
</dbReference>
<dbReference type="PROSITE" id="PS51918">
    <property type="entry name" value="RADICAL_SAM"/>
    <property type="match status" value="1"/>
</dbReference>
<evidence type="ECO:0000256" key="8">
    <source>
        <dbReference type="ARBA" id="ARBA00023014"/>
    </source>
</evidence>